<evidence type="ECO:0000313" key="2">
    <source>
        <dbReference type="Proteomes" id="UP000030664"/>
    </source>
</evidence>
<dbReference type="InterPro" id="IPR029058">
    <property type="entry name" value="AB_hydrolase_fold"/>
</dbReference>
<evidence type="ECO:0008006" key="3">
    <source>
        <dbReference type="Google" id="ProtNLM"/>
    </source>
</evidence>
<organism evidence="1 2">
    <name type="scientific">Kocuria marina</name>
    <dbReference type="NCBI Taxonomy" id="223184"/>
    <lineage>
        <taxon>Bacteria</taxon>
        <taxon>Bacillati</taxon>
        <taxon>Actinomycetota</taxon>
        <taxon>Actinomycetes</taxon>
        <taxon>Micrococcales</taxon>
        <taxon>Micrococcaceae</taxon>
        <taxon>Kocuria</taxon>
    </lineage>
</organism>
<dbReference type="RefSeq" id="WP_035961132.1">
    <property type="nucleotide sequence ID" value="NZ_JROM01000016.1"/>
</dbReference>
<reference evidence="1 2" key="1">
    <citation type="submission" date="2014-09" db="EMBL/GenBank/DDBJ databases">
        <title>High-quality draft genome sequence of Kocuria marina SO9-6, an actinobacterium isolated from a copper mine.</title>
        <authorList>
            <person name="Castro D.B."/>
            <person name="Pereira L.B."/>
            <person name="Silva M.V."/>
            <person name="Silva B.P."/>
            <person name="Zanardi B.R."/>
            <person name="Carlos C."/>
            <person name="Belgini D.R."/>
            <person name="Limache E.G."/>
            <person name="Lacerda G.V."/>
            <person name="Nery M.B."/>
            <person name="Gomes M.B."/>
            <person name="Souza S."/>
            <person name="Silva T.M."/>
            <person name="Rodrigues V.D."/>
            <person name="Paulino L.C."/>
            <person name="Vicentini R."/>
            <person name="Ferraz L.F."/>
            <person name="Ottoboni L.M."/>
        </authorList>
    </citation>
    <scope>NUCLEOTIDE SEQUENCE [LARGE SCALE GENOMIC DNA]</scope>
    <source>
        <strain evidence="1 2">SO9-6</strain>
    </source>
</reference>
<name>A0A0B0DDB7_9MICC</name>
<comment type="caution">
    <text evidence="1">The sequence shown here is derived from an EMBL/GenBank/DDBJ whole genome shotgun (WGS) entry which is preliminary data.</text>
</comment>
<dbReference type="EMBL" id="JROM01000016">
    <property type="protein sequence ID" value="KHE74765.1"/>
    <property type="molecule type" value="Genomic_DNA"/>
</dbReference>
<proteinExistence type="predicted"/>
<accession>A0A0B0DDB7</accession>
<dbReference type="eggNOG" id="COG5479">
    <property type="taxonomic scope" value="Bacteria"/>
</dbReference>
<dbReference type="SUPFAM" id="SSF53474">
    <property type="entry name" value="alpha/beta-Hydrolases"/>
    <property type="match status" value="1"/>
</dbReference>
<sequence length="255" mass="27550">MAPATFVDFTAPNGLSSWYHVWDSGTAGIMYYFDGDYWDLDDTSINWPDEGDLARLAVAARARDLMFVAVNTPDEDGSGDGYTWWEDCKANGKYFRALHEHIVERNPQVDASNIWLVGYSGGAEFITYELLDRGIPGMTHGGAVIIGGGGANAPVATKKKARPCIGNTEMHWWVGDQDVDGATNPPEWSALGAAEEGVAAFRDAGFDTNLHVLPGVDHSGYDAVACLSHALPAVSRKAGLRAALTDGWVRLTRET</sequence>
<dbReference type="Proteomes" id="UP000030664">
    <property type="component" value="Unassembled WGS sequence"/>
</dbReference>
<gene>
    <name evidence="1" type="ORF">AS25_02750</name>
</gene>
<dbReference type="Gene3D" id="3.40.50.1820">
    <property type="entry name" value="alpha/beta hydrolase"/>
    <property type="match status" value="1"/>
</dbReference>
<protein>
    <recommendedName>
        <fullName evidence="3">Esterase</fullName>
    </recommendedName>
</protein>
<dbReference type="AlphaFoldDB" id="A0A0B0DDB7"/>
<evidence type="ECO:0000313" key="1">
    <source>
        <dbReference type="EMBL" id="KHE74765.1"/>
    </source>
</evidence>
<dbReference type="STRING" id="223184.AS25_02750"/>